<name>H5UQA7_9MICO</name>
<feature type="transmembrane region" description="Helical" evidence="8">
    <location>
        <begin position="6"/>
        <end position="25"/>
    </location>
</feature>
<comment type="subcellular location">
    <subcellularLocation>
        <location evidence="1">Cell membrane</location>
        <topology evidence="1">Multi-pass membrane protein</topology>
    </subcellularLocation>
</comment>
<reference evidence="9 10" key="1">
    <citation type="submission" date="2012-02" db="EMBL/GenBank/DDBJ databases">
        <title>Whole genome shotgun sequence of Mobilicoccus pelagius NBRC 104925.</title>
        <authorList>
            <person name="Yoshida Y."/>
            <person name="Hosoyama A."/>
            <person name="Tsuchikane K."/>
            <person name="Katsumata H."/>
            <person name="Yamazaki S."/>
            <person name="Fujita N."/>
        </authorList>
    </citation>
    <scope>NUCLEOTIDE SEQUENCE [LARGE SCALE GENOMIC DNA]</scope>
    <source>
        <strain evidence="9 10">NBRC 104925</strain>
    </source>
</reference>
<dbReference type="STRING" id="1089455.MOPEL_031_00180"/>
<keyword evidence="7 8" id="KW-0472">Membrane</keyword>
<feature type="transmembrane region" description="Helical" evidence="8">
    <location>
        <begin position="61"/>
        <end position="83"/>
    </location>
</feature>
<dbReference type="Pfam" id="PF03547">
    <property type="entry name" value="Mem_trans"/>
    <property type="match status" value="2"/>
</dbReference>
<feature type="transmembrane region" description="Helical" evidence="8">
    <location>
        <begin position="155"/>
        <end position="174"/>
    </location>
</feature>
<comment type="similarity">
    <text evidence="2">Belongs to the auxin efflux carrier (TC 2.A.69) family.</text>
</comment>
<dbReference type="PANTHER" id="PTHR36838">
    <property type="entry name" value="AUXIN EFFLUX CARRIER FAMILY PROTEIN"/>
    <property type="match status" value="1"/>
</dbReference>
<evidence type="ECO:0000313" key="10">
    <source>
        <dbReference type="Proteomes" id="UP000004367"/>
    </source>
</evidence>
<evidence type="ECO:0000256" key="4">
    <source>
        <dbReference type="ARBA" id="ARBA00022475"/>
    </source>
</evidence>
<dbReference type="GO" id="GO:0055085">
    <property type="term" value="P:transmembrane transport"/>
    <property type="evidence" value="ECO:0007669"/>
    <property type="project" value="InterPro"/>
</dbReference>
<feature type="transmembrane region" description="Helical" evidence="8">
    <location>
        <begin position="217"/>
        <end position="240"/>
    </location>
</feature>
<evidence type="ECO:0000256" key="5">
    <source>
        <dbReference type="ARBA" id="ARBA00022692"/>
    </source>
</evidence>
<dbReference type="PANTHER" id="PTHR36838:SF1">
    <property type="entry name" value="SLR1864 PROTEIN"/>
    <property type="match status" value="1"/>
</dbReference>
<accession>H5UQA7</accession>
<organism evidence="9 10">
    <name type="scientific">Mobilicoccus pelagius NBRC 104925</name>
    <dbReference type="NCBI Taxonomy" id="1089455"/>
    <lineage>
        <taxon>Bacteria</taxon>
        <taxon>Bacillati</taxon>
        <taxon>Actinomycetota</taxon>
        <taxon>Actinomycetes</taxon>
        <taxon>Micrococcales</taxon>
        <taxon>Dermatophilaceae</taxon>
        <taxon>Mobilicoccus</taxon>
    </lineage>
</organism>
<evidence type="ECO:0000313" key="9">
    <source>
        <dbReference type="EMBL" id="GAB47915.1"/>
    </source>
</evidence>
<feature type="transmembrane region" description="Helical" evidence="8">
    <location>
        <begin position="123"/>
        <end position="143"/>
    </location>
</feature>
<feature type="transmembrane region" description="Helical" evidence="8">
    <location>
        <begin position="186"/>
        <end position="205"/>
    </location>
</feature>
<sequence>MPVPTAAFDVVLPVIIVAGVGVVLGRRLPIDIATLNKVGLYGLTPALAFDSLMRTELAGGVGTRLVVAYLVMTVIAATAAWLLTARLAPASRRAVAASTVLGNNGNLGLPIALLALGRAGLDMAVVIFVASLVVMYTVGPLLFGAEGGLRAGLLTILRLPVVWALALAGLLRAVHLHLPGGVESGIHLLSQAAIPIVLVQLGVQIGRSGRIAATAPVVVAVALRAVLVPAVAVGVGLALGLDGSPLASLVLAATMPIAVNTLMLAREYGGDTDTVASAVVASTLLSIPILTGLVALLPHLTA</sequence>
<protein>
    <recommendedName>
        <fullName evidence="11">AEC family transporter</fullName>
    </recommendedName>
</protein>
<comment type="caution">
    <text evidence="9">The sequence shown here is derived from an EMBL/GenBank/DDBJ whole genome shotgun (WGS) entry which is preliminary data.</text>
</comment>
<feature type="transmembrane region" description="Helical" evidence="8">
    <location>
        <begin position="246"/>
        <end position="265"/>
    </location>
</feature>
<keyword evidence="4" id="KW-1003">Cell membrane</keyword>
<keyword evidence="3" id="KW-0813">Transport</keyword>
<evidence type="ECO:0000256" key="2">
    <source>
        <dbReference type="ARBA" id="ARBA00010145"/>
    </source>
</evidence>
<evidence type="ECO:0000256" key="3">
    <source>
        <dbReference type="ARBA" id="ARBA00022448"/>
    </source>
</evidence>
<keyword evidence="5 8" id="KW-0812">Transmembrane</keyword>
<dbReference type="GO" id="GO:0005886">
    <property type="term" value="C:plasma membrane"/>
    <property type="evidence" value="ECO:0007669"/>
    <property type="project" value="UniProtKB-SubCell"/>
</dbReference>
<feature type="transmembrane region" description="Helical" evidence="8">
    <location>
        <begin position="277"/>
        <end position="297"/>
    </location>
</feature>
<dbReference type="eggNOG" id="COG0679">
    <property type="taxonomic scope" value="Bacteria"/>
</dbReference>
<keyword evidence="10" id="KW-1185">Reference proteome</keyword>
<dbReference type="InterPro" id="IPR004776">
    <property type="entry name" value="Mem_transp_PIN-like"/>
</dbReference>
<dbReference type="EMBL" id="BAFE01000029">
    <property type="protein sequence ID" value="GAB47915.1"/>
    <property type="molecule type" value="Genomic_DNA"/>
</dbReference>
<proteinExistence type="inferred from homology"/>
<evidence type="ECO:0000256" key="8">
    <source>
        <dbReference type="SAM" id="Phobius"/>
    </source>
</evidence>
<dbReference type="Gene3D" id="1.20.1530.20">
    <property type="match status" value="1"/>
</dbReference>
<evidence type="ECO:0000256" key="6">
    <source>
        <dbReference type="ARBA" id="ARBA00022989"/>
    </source>
</evidence>
<gene>
    <name evidence="9" type="ORF">MOPEL_031_00180</name>
</gene>
<evidence type="ECO:0000256" key="1">
    <source>
        <dbReference type="ARBA" id="ARBA00004651"/>
    </source>
</evidence>
<dbReference type="InterPro" id="IPR038770">
    <property type="entry name" value="Na+/solute_symporter_sf"/>
</dbReference>
<keyword evidence="6 8" id="KW-1133">Transmembrane helix</keyword>
<dbReference type="Proteomes" id="UP000004367">
    <property type="component" value="Unassembled WGS sequence"/>
</dbReference>
<evidence type="ECO:0008006" key="11">
    <source>
        <dbReference type="Google" id="ProtNLM"/>
    </source>
</evidence>
<evidence type="ECO:0000256" key="7">
    <source>
        <dbReference type="ARBA" id="ARBA00023136"/>
    </source>
</evidence>
<dbReference type="AlphaFoldDB" id="H5UQA7"/>